<sequence length="79" mass="8735">MAHGAEVRCYSYMPAVPQLFRHISYSASHAASAAGELRPPAQWEVTVMQHSARLLSVFSLHADQDSLHGVKSVQGIMWE</sequence>
<comment type="caution">
    <text evidence="1">The sequence shown here is derived from an EMBL/GenBank/DDBJ whole genome shotgun (WGS) entry which is preliminary data.</text>
</comment>
<keyword evidence="2" id="KW-1185">Reference proteome</keyword>
<dbReference type="EMBL" id="VSRR010124762">
    <property type="protein sequence ID" value="MPD00866.1"/>
    <property type="molecule type" value="Genomic_DNA"/>
</dbReference>
<gene>
    <name evidence="1" type="ORF">E2C01_096371</name>
</gene>
<protein>
    <submittedName>
        <fullName evidence="1">Uncharacterized protein</fullName>
    </submittedName>
</protein>
<proteinExistence type="predicted"/>
<accession>A0A5B7K1U8</accession>
<dbReference type="Proteomes" id="UP000324222">
    <property type="component" value="Unassembled WGS sequence"/>
</dbReference>
<reference evidence="1 2" key="1">
    <citation type="submission" date="2019-05" db="EMBL/GenBank/DDBJ databases">
        <title>Another draft genome of Portunus trituberculatus and its Hox gene families provides insights of decapod evolution.</title>
        <authorList>
            <person name="Jeong J.-H."/>
            <person name="Song I."/>
            <person name="Kim S."/>
            <person name="Choi T."/>
            <person name="Kim D."/>
            <person name="Ryu S."/>
            <person name="Kim W."/>
        </authorList>
    </citation>
    <scope>NUCLEOTIDE SEQUENCE [LARGE SCALE GENOMIC DNA]</scope>
    <source>
        <tissue evidence="1">Muscle</tissue>
    </source>
</reference>
<evidence type="ECO:0000313" key="2">
    <source>
        <dbReference type="Proteomes" id="UP000324222"/>
    </source>
</evidence>
<dbReference type="AlphaFoldDB" id="A0A5B7K1U8"/>
<organism evidence="1 2">
    <name type="scientific">Portunus trituberculatus</name>
    <name type="common">Swimming crab</name>
    <name type="synonym">Neptunus trituberculatus</name>
    <dbReference type="NCBI Taxonomy" id="210409"/>
    <lineage>
        <taxon>Eukaryota</taxon>
        <taxon>Metazoa</taxon>
        <taxon>Ecdysozoa</taxon>
        <taxon>Arthropoda</taxon>
        <taxon>Crustacea</taxon>
        <taxon>Multicrustacea</taxon>
        <taxon>Malacostraca</taxon>
        <taxon>Eumalacostraca</taxon>
        <taxon>Eucarida</taxon>
        <taxon>Decapoda</taxon>
        <taxon>Pleocyemata</taxon>
        <taxon>Brachyura</taxon>
        <taxon>Eubrachyura</taxon>
        <taxon>Portunoidea</taxon>
        <taxon>Portunidae</taxon>
        <taxon>Portuninae</taxon>
        <taxon>Portunus</taxon>
    </lineage>
</organism>
<name>A0A5B7K1U8_PORTR</name>
<evidence type="ECO:0000313" key="1">
    <source>
        <dbReference type="EMBL" id="MPD00866.1"/>
    </source>
</evidence>